<protein>
    <submittedName>
        <fullName evidence="1">Uncharacterized protein</fullName>
    </submittedName>
</protein>
<reference evidence="2" key="1">
    <citation type="journal article" date="2014" name="Proc. Natl. Acad. Sci. U.S.A.">
        <title>Extensive sampling of basidiomycete genomes demonstrates inadequacy of the white-rot/brown-rot paradigm for wood decay fungi.</title>
        <authorList>
            <person name="Riley R."/>
            <person name="Salamov A.A."/>
            <person name="Brown D.W."/>
            <person name="Nagy L.G."/>
            <person name="Floudas D."/>
            <person name="Held B.W."/>
            <person name="Levasseur A."/>
            <person name="Lombard V."/>
            <person name="Morin E."/>
            <person name="Otillar R."/>
            <person name="Lindquist E.A."/>
            <person name="Sun H."/>
            <person name="LaButti K.M."/>
            <person name="Schmutz J."/>
            <person name="Jabbour D."/>
            <person name="Luo H."/>
            <person name="Baker S.E."/>
            <person name="Pisabarro A.G."/>
            <person name="Walton J.D."/>
            <person name="Blanchette R.A."/>
            <person name="Henrissat B."/>
            <person name="Martin F."/>
            <person name="Cullen D."/>
            <person name="Hibbett D.S."/>
            <person name="Grigoriev I.V."/>
        </authorList>
    </citation>
    <scope>NUCLEOTIDE SEQUENCE [LARGE SCALE GENOMIC DNA]</scope>
    <source>
        <strain evidence="2">CBS 339.88</strain>
    </source>
</reference>
<gene>
    <name evidence="1" type="ORF">GALMADRAFT_210684</name>
</gene>
<organism evidence="1 2">
    <name type="scientific">Galerina marginata (strain CBS 339.88)</name>
    <dbReference type="NCBI Taxonomy" id="685588"/>
    <lineage>
        <taxon>Eukaryota</taxon>
        <taxon>Fungi</taxon>
        <taxon>Dikarya</taxon>
        <taxon>Basidiomycota</taxon>
        <taxon>Agaricomycotina</taxon>
        <taxon>Agaricomycetes</taxon>
        <taxon>Agaricomycetidae</taxon>
        <taxon>Agaricales</taxon>
        <taxon>Agaricineae</taxon>
        <taxon>Strophariaceae</taxon>
        <taxon>Galerina</taxon>
    </lineage>
</organism>
<evidence type="ECO:0000313" key="2">
    <source>
        <dbReference type="Proteomes" id="UP000027222"/>
    </source>
</evidence>
<dbReference type="AlphaFoldDB" id="A0A067T3C9"/>
<sequence>MPIRLHCRGWVLAAVAGAISTARLRATEEPRVEVMFIILVVSLFGLSLRIRIAALPPAHEHRHKPHLTGNSGRWHRLLDADTVGVVCAYDTGWAGAGNAHAEGLSSCRLVVGVADGGESCLLSASTLFTQAIMSSISAGLLIYSATDDNEDNLAAHDDGQTHEHVHELTGSTSISGLQSITGGEATQTRASSSSGTEKSFVNGQSYRLGFGMEALCIPISIPNDGCNLQGCLEARQDFGSRDTTPDTTPFFVRSLCSCGGWVYLEMLVGPVI</sequence>
<dbReference type="Proteomes" id="UP000027222">
    <property type="component" value="Unassembled WGS sequence"/>
</dbReference>
<dbReference type="EMBL" id="KL142378">
    <property type="protein sequence ID" value="KDR76837.1"/>
    <property type="molecule type" value="Genomic_DNA"/>
</dbReference>
<dbReference type="HOGENOM" id="CLU_1023251_0_0_1"/>
<accession>A0A067T3C9</accession>
<evidence type="ECO:0000313" key="1">
    <source>
        <dbReference type="EMBL" id="KDR76837.1"/>
    </source>
</evidence>
<name>A0A067T3C9_GALM3</name>
<keyword evidence="2" id="KW-1185">Reference proteome</keyword>
<proteinExistence type="predicted"/>